<dbReference type="GO" id="GO:0005227">
    <property type="term" value="F:calcium-activated cation channel activity"/>
    <property type="evidence" value="ECO:0007669"/>
    <property type="project" value="InterPro"/>
</dbReference>
<keyword evidence="5" id="KW-0106">Calcium</keyword>
<feature type="region of interest" description="Disordered" evidence="10">
    <location>
        <begin position="689"/>
        <end position="741"/>
    </location>
</feature>
<keyword evidence="4 11" id="KW-0812">Transmembrane</keyword>
<gene>
    <name evidence="15" type="ORF">M0R45_011805</name>
</gene>
<dbReference type="GO" id="GO:0005886">
    <property type="term" value="C:plasma membrane"/>
    <property type="evidence" value="ECO:0007669"/>
    <property type="project" value="TreeGrafter"/>
</dbReference>
<feature type="domain" description="CSC1/OSCA1-like N-terminal transmembrane" evidence="13">
    <location>
        <begin position="5"/>
        <end position="164"/>
    </location>
</feature>
<feature type="compositionally biased region" description="Polar residues" evidence="10">
    <location>
        <begin position="689"/>
        <end position="701"/>
    </location>
</feature>
<protein>
    <recommendedName>
        <fullName evidence="17">CSC1-like protein RXW8</fullName>
    </recommendedName>
</protein>
<evidence type="ECO:0000256" key="9">
    <source>
        <dbReference type="ARBA" id="ARBA00023303"/>
    </source>
</evidence>
<evidence type="ECO:0000259" key="12">
    <source>
        <dbReference type="Pfam" id="PF02714"/>
    </source>
</evidence>
<evidence type="ECO:0000259" key="13">
    <source>
        <dbReference type="Pfam" id="PF13967"/>
    </source>
</evidence>
<comment type="caution">
    <text evidence="15">The sequence shown here is derived from an EMBL/GenBank/DDBJ whole genome shotgun (WGS) entry which is preliminary data.</text>
</comment>
<evidence type="ECO:0000256" key="7">
    <source>
        <dbReference type="ARBA" id="ARBA00023065"/>
    </source>
</evidence>
<evidence type="ECO:0000256" key="10">
    <source>
        <dbReference type="SAM" id="MobiDB-lite"/>
    </source>
</evidence>
<comment type="similarity">
    <text evidence="2">Belongs to the CSC1 (TC 1.A.17) family.</text>
</comment>
<dbReference type="Proteomes" id="UP001457282">
    <property type="component" value="Unassembled WGS sequence"/>
</dbReference>
<evidence type="ECO:0000256" key="6">
    <source>
        <dbReference type="ARBA" id="ARBA00022989"/>
    </source>
</evidence>
<dbReference type="Pfam" id="PF14703">
    <property type="entry name" value="PHM7_cyt"/>
    <property type="match status" value="1"/>
</dbReference>
<evidence type="ECO:0000256" key="11">
    <source>
        <dbReference type="SAM" id="Phobius"/>
    </source>
</evidence>
<evidence type="ECO:0000256" key="4">
    <source>
        <dbReference type="ARBA" id="ARBA00022692"/>
    </source>
</evidence>
<feature type="transmembrane region" description="Helical" evidence="11">
    <location>
        <begin position="142"/>
        <end position="163"/>
    </location>
</feature>
<sequence>MDLSALWTSAGINIAVCLILFSLYSILRKQPSHVTVYFGRRLSIGTRKINSLCLDRFVPSASWIVKAWKTTEEDILAIGGLDSVVFVRIIIFSLRIFSIATVTCVFIVLPVNYQGKVIGHKEIAYESLEVFTILNVQEGSKWLWTHCLALYIITSSACILLYFEYKSITKMRLAHVTGSPLNPSHFTLVVRAIPWSPEESYSDSVRNFFMKYHESSYLSHQMVYRSGKVQKLMSNAEKMCRILKDASIEQNHKPGLFHCGFCGAHGDSFKILSHESESVRGKSSLIDNGLGESKKKVCAAAFIFFKTRYAAVITSHVLHSSNPMLWVTQLAPEPHDVYWSNLWIPYGQLWIRKMATLLAAIAFMLVFLLPVTVVQGMTHANKLQQTLPFLKGPLEKKFIGQLLTGYLPSVVLIVAFYTVPPIMMLISSLEGSISRSGRKKSACFKILYFTIWNVFVMNVFTGTIIDQFSVFTKFDSVKGLPAQLASAIPAQAKFFMTYVLSSGWASLACELMQLYPLLCNSIRKYIFRMKDWAISTMSFPYHTEIPRLLLFGFIGFTCSILVPLILPFLLVYFTLAYFIYRNQIINVYITKYECGGHFWPLVHNTVIFSLVMMQIIALGVFGLKKSPISSGFTIPLVIFTILFNQYCRQRFHPVFKNHVAEILIDMDREDEKCGRTEEIYQQLHAAYCQSPSTSPDSSTAGSHHHEEDSIQDPENVMPGKEPGQVSPSWSIASTFGAPVPK</sequence>
<proteinExistence type="inferred from homology"/>
<dbReference type="InterPro" id="IPR003864">
    <property type="entry name" value="CSC1/OSCA1-like_7TM"/>
</dbReference>
<dbReference type="PANTHER" id="PTHR13018">
    <property type="entry name" value="PROBABLE MEMBRANE PROTEIN DUF221-RELATED"/>
    <property type="match status" value="1"/>
</dbReference>
<keyword evidence="8 11" id="KW-0472">Membrane</keyword>
<dbReference type="EMBL" id="JBEDUW010000002">
    <property type="protein sequence ID" value="KAK9946336.1"/>
    <property type="molecule type" value="Genomic_DNA"/>
</dbReference>
<keyword evidence="7" id="KW-0406">Ion transport</keyword>
<dbReference type="InterPro" id="IPR045122">
    <property type="entry name" value="Csc1-like"/>
</dbReference>
<organism evidence="15 16">
    <name type="scientific">Rubus argutus</name>
    <name type="common">Southern blackberry</name>
    <dbReference type="NCBI Taxonomy" id="59490"/>
    <lineage>
        <taxon>Eukaryota</taxon>
        <taxon>Viridiplantae</taxon>
        <taxon>Streptophyta</taxon>
        <taxon>Embryophyta</taxon>
        <taxon>Tracheophyta</taxon>
        <taxon>Spermatophyta</taxon>
        <taxon>Magnoliopsida</taxon>
        <taxon>eudicotyledons</taxon>
        <taxon>Gunneridae</taxon>
        <taxon>Pentapetalae</taxon>
        <taxon>rosids</taxon>
        <taxon>fabids</taxon>
        <taxon>Rosales</taxon>
        <taxon>Rosaceae</taxon>
        <taxon>Rosoideae</taxon>
        <taxon>Rosoideae incertae sedis</taxon>
        <taxon>Rubus</taxon>
    </lineage>
</organism>
<feature type="transmembrane region" description="Helical" evidence="11">
    <location>
        <begin position="6"/>
        <end position="27"/>
    </location>
</feature>
<keyword evidence="6 11" id="KW-1133">Transmembrane helix</keyword>
<feature type="transmembrane region" description="Helical" evidence="11">
    <location>
        <begin position="601"/>
        <end position="622"/>
    </location>
</feature>
<evidence type="ECO:0000256" key="5">
    <source>
        <dbReference type="ARBA" id="ARBA00022837"/>
    </source>
</evidence>
<keyword evidence="3" id="KW-0813">Transport</keyword>
<dbReference type="PANTHER" id="PTHR13018:SF117">
    <property type="entry name" value="CSC1-LIKE PROTEIN RXW8"/>
    <property type="match status" value="1"/>
</dbReference>
<evidence type="ECO:0000313" key="16">
    <source>
        <dbReference type="Proteomes" id="UP001457282"/>
    </source>
</evidence>
<dbReference type="Pfam" id="PF13967">
    <property type="entry name" value="RSN1_TM"/>
    <property type="match status" value="1"/>
</dbReference>
<feature type="transmembrane region" description="Helical" evidence="11">
    <location>
        <begin position="398"/>
        <end position="426"/>
    </location>
</feature>
<feature type="transmembrane region" description="Helical" evidence="11">
    <location>
        <begin position="628"/>
        <end position="647"/>
    </location>
</feature>
<feature type="transmembrane region" description="Helical" evidence="11">
    <location>
        <begin position="85"/>
        <end position="109"/>
    </location>
</feature>
<keyword evidence="16" id="KW-1185">Reference proteome</keyword>
<feature type="transmembrane region" description="Helical" evidence="11">
    <location>
        <begin position="446"/>
        <end position="465"/>
    </location>
</feature>
<feature type="domain" description="CSC1/OSCA1-like 7TM region" evidence="12">
    <location>
        <begin position="352"/>
        <end position="621"/>
    </location>
</feature>
<dbReference type="InterPro" id="IPR027815">
    <property type="entry name" value="CSC1/OSCA1-like_cyt"/>
</dbReference>
<evidence type="ECO:0000256" key="3">
    <source>
        <dbReference type="ARBA" id="ARBA00022448"/>
    </source>
</evidence>
<comment type="subcellular location">
    <subcellularLocation>
        <location evidence="1">Membrane</location>
        <topology evidence="1">Multi-pass membrane protein</topology>
    </subcellularLocation>
</comment>
<evidence type="ECO:0000259" key="14">
    <source>
        <dbReference type="Pfam" id="PF14703"/>
    </source>
</evidence>
<dbReference type="InterPro" id="IPR032880">
    <property type="entry name" value="CSC1/OSCA1-like_N"/>
</dbReference>
<feature type="domain" description="CSC1/OSCA1-like cytosolic" evidence="14">
    <location>
        <begin position="185"/>
        <end position="341"/>
    </location>
</feature>
<name>A0AAW1YAY5_RUBAR</name>
<feature type="transmembrane region" description="Helical" evidence="11">
    <location>
        <begin position="357"/>
        <end position="378"/>
    </location>
</feature>
<feature type="transmembrane region" description="Helical" evidence="11">
    <location>
        <begin position="548"/>
        <end position="580"/>
    </location>
</feature>
<evidence type="ECO:0000256" key="1">
    <source>
        <dbReference type="ARBA" id="ARBA00004141"/>
    </source>
</evidence>
<keyword evidence="9" id="KW-0407">Ion channel</keyword>
<dbReference type="AlphaFoldDB" id="A0AAW1YAY5"/>
<reference evidence="15 16" key="1">
    <citation type="journal article" date="2023" name="G3 (Bethesda)">
        <title>A chromosome-length genome assembly and annotation of blackberry (Rubus argutus, cv. 'Hillquist').</title>
        <authorList>
            <person name="Bruna T."/>
            <person name="Aryal R."/>
            <person name="Dudchenko O."/>
            <person name="Sargent D.J."/>
            <person name="Mead D."/>
            <person name="Buti M."/>
            <person name="Cavallini A."/>
            <person name="Hytonen T."/>
            <person name="Andres J."/>
            <person name="Pham M."/>
            <person name="Weisz D."/>
            <person name="Mascagni F."/>
            <person name="Usai G."/>
            <person name="Natali L."/>
            <person name="Bassil N."/>
            <person name="Fernandez G.E."/>
            <person name="Lomsadze A."/>
            <person name="Armour M."/>
            <person name="Olukolu B."/>
            <person name="Poorten T."/>
            <person name="Britton C."/>
            <person name="Davik J."/>
            <person name="Ashrafi H."/>
            <person name="Aiden E.L."/>
            <person name="Borodovsky M."/>
            <person name="Worthington M."/>
        </authorList>
    </citation>
    <scope>NUCLEOTIDE SEQUENCE [LARGE SCALE GENOMIC DNA]</scope>
    <source>
        <strain evidence="15">PI 553951</strain>
    </source>
</reference>
<accession>A0AAW1YAY5</accession>
<evidence type="ECO:0000313" key="15">
    <source>
        <dbReference type="EMBL" id="KAK9946336.1"/>
    </source>
</evidence>
<dbReference type="Pfam" id="PF02714">
    <property type="entry name" value="RSN1_7TM"/>
    <property type="match status" value="1"/>
</dbReference>
<evidence type="ECO:0000256" key="8">
    <source>
        <dbReference type="ARBA" id="ARBA00023136"/>
    </source>
</evidence>
<evidence type="ECO:0000256" key="2">
    <source>
        <dbReference type="ARBA" id="ARBA00007779"/>
    </source>
</evidence>
<evidence type="ECO:0008006" key="17">
    <source>
        <dbReference type="Google" id="ProtNLM"/>
    </source>
</evidence>